<reference evidence="1" key="1">
    <citation type="journal article" date="2014" name="Front. Microbiol.">
        <title>High frequency of phylogenetically diverse reductive dehalogenase-homologous genes in deep subseafloor sedimentary metagenomes.</title>
        <authorList>
            <person name="Kawai M."/>
            <person name="Futagami T."/>
            <person name="Toyoda A."/>
            <person name="Takaki Y."/>
            <person name="Nishi S."/>
            <person name="Hori S."/>
            <person name="Arai W."/>
            <person name="Tsubouchi T."/>
            <person name="Morono Y."/>
            <person name="Uchiyama I."/>
            <person name="Ito T."/>
            <person name="Fujiyama A."/>
            <person name="Inagaki F."/>
            <person name="Takami H."/>
        </authorList>
    </citation>
    <scope>NUCLEOTIDE SEQUENCE</scope>
    <source>
        <strain evidence="1">Expedition CK06-06</strain>
    </source>
</reference>
<organism evidence="1">
    <name type="scientific">marine sediment metagenome</name>
    <dbReference type="NCBI Taxonomy" id="412755"/>
    <lineage>
        <taxon>unclassified sequences</taxon>
        <taxon>metagenomes</taxon>
        <taxon>ecological metagenomes</taxon>
    </lineage>
</organism>
<name>X1J8R2_9ZZZZ</name>
<proteinExistence type="predicted"/>
<feature type="non-terminal residue" evidence="1">
    <location>
        <position position="1"/>
    </location>
</feature>
<protein>
    <submittedName>
        <fullName evidence="1">Uncharacterized protein</fullName>
    </submittedName>
</protein>
<gene>
    <name evidence="1" type="ORF">S03H2_47865</name>
</gene>
<comment type="caution">
    <text evidence="1">The sequence shown here is derived from an EMBL/GenBank/DDBJ whole genome shotgun (WGS) entry which is preliminary data.</text>
</comment>
<evidence type="ECO:0000313" key="1">
    <source>
        <dbReference type="EMBL" id="GAH74769.1"/>
    </source>
</evidence>
<accession>X1J8R2</accession>
<dbReference type="EMBL" id="BARU01030135">
    <property type="protein sequence ID" value="GAH74769.1"/>
    <property type="molecule type" value="Genomic_DNA"/>
</dbReference>
<sequence>TEKTETITQVDLTKSVCYFLGMNPSSGTMDDQFSRVSLVNSTTVKAERDAHNSKAHPHTMLCVLEFSSGIASVQQGVSDLAGNEGVKDVTIDEVDITKAILFYGGWSFDTGYDLMEADHYWPHIYLRNSTTVRAIRSADAPSQHTYVGFTVLEFS</sequence>
<dbReference type="AlphaFoldDB" id="X1J8R2"/>